<dbReference type="Proteomes" id="UP000824073">
    <property type="component" value="Unassembled WGS sequence"/>
</dbReference>
<organism evidence="5 6">
    <name type="scientific">Candidatus Ventrousia excrementavium</name>
    <dbReference type="NCBI Taxonomy" id="2840961"/>
    <lineage>
        <taxon>Bacteria</taxon>
        <taxon>Bacillati</taxon>
        <taxon>Bacillota</taxon>
        <taxon>Clostridia</taxon>
        <taxon>Eubacteriales</taxon>
        <taxon>Clostridiaceae</taxon>
        <taxon>Clostridiaceae incertae sedis</taxon>
        <taxon>Candidatus Ventrousia</taxon>
    </lineage>
</organism>
<dbReference type="Gene3D" id="3.40.1280.10">
    <property type="match status" value="1"/>
</dbReference>
<evidence type="ECO:0000256" key="3">
    <source>
        <dbReference type="ARBA" id="ARBA00022679"/>
    </source>
</evidence>
<dbReference type="Gene3D" id="3.30.1330.30">
    <property type="match status" value="1"/>
</dbReference>
<dbReference type="InterPro" id="IPR004441">
    <property type="entry name" value="rRNA_MeTrfase_TrmH"/>
</dbReference>
<reference evidence="5" key="1">
    <citation type="submission" date="2020-10" db="EMBL/GenBank/DDBJ databases">
        <authorList>
            <person name="Gilroy R."/>
        </authorList>
    </citation>
    <scope>NUCLEOTIDE SEQUENCE</scope>
    <source>
        <strain evidence="5">CHK191-8634</strain>
    </source>
</reference>
<dbReference type="AlphaFoldDB" id="A0A9D1IWV5"/>
<proteinExistence type="inferred from homology"/>
<dbReference type="GO" id="GO:0032259">
    <property type="term" value="P:methylation"/>
    <property type="evidence" value="ECO:0007669"/>
    <property type="project" value="UniProtKB-KW"/>
</dbReference>
<dbReference type="SUPFAM" id="SSF75217">
    <property type="entry name" value="alpha/beta knot"/>
    <property type="match status" value="1"/>
</dbReference>
<evidence type="ECO:0000259" key="4">
    <source>
        <dbReference type="SMART" id="SM00967"/>
    </source>
</evidence>
<reference evidence="5" key="2">
    <citation type="journal article" date="2021" name="PeerJ">
        <title>Extensive microbial diversity within the chicken gut microbiome revealed by metagenomics and culture.</title>
        <authorList>
            <person name="Gilroy R."/>
            <person name="Ravi A."/>
            <person name="Getino M."/>
            <person name="Pursley I."/>
            <person name="Horton D.L."/>
            <person name="Alikhan N.F."/>
            <person name="Baker D."/>
            <person name="Gharbi K."/>
            <person name="Hall N."/>
            <person name="Watson M."/>
            <person name="Adriaenssens E.M."/>
            <person name="Foster-Nyarko E."/>
            <person name="Jarju S."/>
            <person name="Secka A."/>
            <person name="Antonio M."/>
            <person name="Oren A."/>
            <person name="Chaudhuri R.R."/>
            <person name="La Ragione R."/>
            <person name="Hildebrand F."/>
            <person name="Pallen M.J."/>
        </authorList>
    </citation>
    <scope>NUCLEOTIDE SEQUENCE</scope>
    <source>
        <strain evidence="5">CHK191-8634</strain>
    </source>
</reference>
<dbReference type="CDD" id="cd18103">
    <property type="entry name" value="SpoU-like_RlmB"/>
    <property type="match status" value="1"/>
</dbReference>
<dbReference type="GO" id="GO:0006396">
    <property type="term" value="P:RNA processing"/>
    <property type="evidence" value="ECO:0007669"/>
    <property type="project" value="InterPro"/>
</dbReference>
<dbReference type="EMBL" id="DVMR01000058">
    <property type="protein sequence ID" value="HIU44166.1"/>
    <property type="molecule type" value="Genomic_DNA"/>
</dbReference>
<dbReference type="FunFam" id="3.40.1280.10:FF:000008">
    <property type="entry name" value="Group 3 RNA methyltransferase TrmH"/>
    <property type="match status" value="1"/>
</dbReference>
<keyword evidence="2" id="KW-0489">Methyltransferase</keyword>
<dbReference type="SMART" id="SM00967">
    <property type="entry name" value="SpoU_sub_bind"/>
    <property type="match status" value="1"/>
</dbReference>
<dbReference type="NCBIfam" id="TIGR00186">
    <property type="entry name" value="rRNA_methyl_3"/>
    <property type="match status" value="1"/>
</dbReference>
<name>A0A9D1IWV5_9CLOT</name>
<evidence type="ECO:0000313" key="6">
    <source>
        <dbReference type="Proteomes" id="UP000824073"/>
    </source>
</evidence>
<dbReference type="GO" id="GO:0008173">
    <property type="term" value="F:RNA methyltransferase activity"/>
    <property type="evidence" value="ECO:0007669"/>
    <property type="project" value="InterPro"/>
</dbReference>
<evidence type="ECO:0000256" key="2">
    <source>
        <dbReference type="ARBA" id="ARBA00022603"/>
    </source>
</evidence>
<dbReference type="InterPro" id="IPR013123">
    <property type="entry name" value="SpoU_subst-bd"/>
</dbReference>
<sequence>MTCECDILKTLDRHRVVVAVYSPRYAAAVRSDQVEQKKKNSRPSGRVHHGSVYAANERYEKDTAEREDLLEGKNAVWEALNAGRQLDKLFFASGSASSVGRIIDRARKQGVPVQECDRRKLDRMSATGAHQGIIAVAAAAQYASIADILALAKNKGETPLVILCDGITDPHNLGAIIRSAEVAGAHGVVIPRRRSAGLNGACAKAAAGALEHLPVARVSNLPAAMAELKENGLFLFAADMAGVSLYETDLTVPAGIVIGSEGAGLSRLVREGCDAVVSIPQHGHIPSLNASNAAAVLLFETVRQRGVR</sequence>
<gene>
    <name evidence="5" type="primary">rlmB</name>
    <name evidence="5" type="ORF">IAB67_07725</name>
</gene>
<comment type="similarity">
    <text evidence="1">Belongs to the class IV-like SAM-binding methyltransferase superfamily. RNA methyltransferase TrmH family.</text>
</comment>
<dbReference type="InterPro" id="IPR029028">
    <property type="entry name" value="Alpha/beta_knot_MTases"/>
</dbReference>
<dbReference type="InterPro" id="IPR029064">
    <property type="entry name" value="Ribosomal_eL30-like_sf"/>
</dbReference>
<dbReference type="PANTHER" id="PTHR46429:SF1">
    <property type="entry name" value="23S RRNA (GUANOSINE-2'-O-)-METHYLTRANSFERASE RLMB"/>
    <property type="match status" value="1"/>
</dbReference>
<keyword evidence="3" id="KW-0808">Transferase</keyword>
<dbReference type="SUPFAM" id="SSF55315">
    <property type="entry name" value="L30e-like"/>
    <property type="match status" value="1"/>
</dbReference>
<comment type="caution">
    <text evidence="5">The sequence shown here is derived from an EMBL/GenBank/DDBJ whole genome shotgun (WGS) entry which is preliminary data.</text>
</comment>
<feature type="domain" description="RNA 2-O ribose methyltransferase substrate binding" evidence="4">
    <location>
        <begin position="69"/>
        <end position="143"/>
    </location>
</feature>
<dbReference type="Pfam" id="PF00588">
    <property type="entry name" value="SpoU_methylase"/>
    <property type="match status" value="1"/>
</dbReference>
<dbReference type="InterPro" id="IPR029026">
    <property type="entry name" value="tRNA_m1G_MTases_N"/>
</dbReference>
<dbReference type="InterPro" id="IPR001537">
    <property type="entry name" value="SpoU_MeTrfase"/>
</dbReference>
<evidence type="ECO:0000256" key="1">
    <source>
        <dbReference type="ARBA" id="ARBA00007228"/>
    </source>
</evidence>
<dbReference type="GO" id="GO:0005829">
    <property type="term" value="C:cytosol"/>
    <property type="evidence" value="ECO:0007669"/>
    <property type="project" value="TreeGrafter"/>
</dbReference>
<dbReference type="GO" id="GO:0003723">
    <property type="term" value="F:RNA binding"/>
    <property type="evidence" value="ECO:0007669"/>
    <property type="project" value="InterPro"/>
</dbReference>
<protein>
    <submittedName>
        <fullName evidence="5">23S rRNA (Guanosine(2251)-2'-O)-methyltransferase RlmB</fullName>
    </submittedName>
</protein>
<accession>A0A9D1IWV5</accession>
<evidence type="ECO:0000313" key="5">
    <source>
        <dbReference type="EMBL" id="HIU44166.1"/>
    </source>
</evidence>
<dbReference type="Pfam" id="PF08032">
    <property type="entry name" value="SpoU_sub_bind"/>
    <property type="match status" value="1"/>
</dbReference>
<dbReference type="PANTHER" id="PTHR46429">
    <property type="entry name" value="23S RRNA (GUANOSINE-2'-O-)-METHYLTRANSFERASE RLMB"/>
    <property type="match status" value="1"/>
</dbReference>